<name>A0A1M5XIM6_9BACT</name>
<proteinExistence type="predicted"/>
<dbReference type="Proteomes" id="UP000184212">
    <property type="component" value="Unassembled WGS sequence"/>
</dbReference>
<dbReference type="STRING" id="947013.SAMN04488109_6576"/>
<dbReference type="EMBL" id="FQWQ01000006">
    <property type="protein sequence ID" value="SHH99374.1"/>
    <property type="molecule type" value="Genomic_DNA"/>
</dbReference>
<accession>A0A1M5XIM6</accession>
<organism evidence="1 2">
    <name type="scientific">Chryseolinea serpens</name>
    <dbReference type="NCBI Taxonomy" id="947013"/>
    <lineage>
        <taxon>Bacteria</taxon>
        <taxon>Pseudomonadati</taxon>
        <taxon>Bacteroidota</taxon>
        <taxon>Cytophagia</taxon>
        <taxon>Cytophagales</taxon>
        <taxon>Fulvivirgaceae</taxon>
        <taxon>Chryseolinea</taxon>
    </lineage>
</organism>
<reference evidence="1" key="1">
    <citation type="submission" date="2016-11" db="EMBL/GenBank/DDBJ databases">
        <authorList>
            <person name="Jaros S."/>
            <person name="Januszkiewicz K."/>
            <person name="Wedrychowicz H."/>
        </authorList>
    </citation>
    <scope>NUCLEOTIDE SEQUENCE [LARGE SCALE GENOMIC DNA]</scope>
    <source>
        <strain evidence="1">DSM 24574</strain>
    </source>
</reference>
<evidence type="ECO:0000313" key="1">
    <source>
        <dbReference type="EMBL" id="SHH99374.1"/>
    </source>
</evidence>
<sequence length="221" mass="25033">MIAEDLINHMIPPLKGSDDAHKAIVWMEEFRCNFLPVVEESKLLGFISEEIILEANDIDKRVKDFNLVGQNCFVHLDTHFYDILKVAADNKLQVVAVLNEEQSYTGLITVQDTLTSFAQTAAVQLPGGILVLSMNHVDYSLAEISRLVEENHAKILSSIVKEDPLDPGKLRLTLKINQLDLSRIVATLERFGYKVIGRYHETKALGDEKDRIDMLLRYLDI</sequence>
<protein>
    <submittedName>
        <fullName evidence="1">CBS domain-containing protein</fullName>
    </submittedName>
</protein>
<dbReference type="AlphaFoldDB" id="A0A1M5XIM6"/>
<dbReference type="CDD" id="cd17783">
    <property type="entry name" value="CBS_pair_bac"/>
    <property type="match status" value="1"/>
</dbReference>
<dbReference type="SUPFAM" id="SSF54631">
    <property type="entry name" value="CBS-domain pair"/>
    <property type="match status" value="1"/>
</dbReference>
<evidence type="ECO:0000313" key="2">
    <source>
        <dbReference type="Proteomes" id="UP000184212"/>
    </source>
</evidence>
<dbReference type="RefSeq" id="WP_073143036.1">
    <property type="nucleotide sequence ID" value="NZ_FQWQ01000006.1"/>
</dbReference>
<dbReference type="InterPro" id="IPR046342">
    <property type="entry name" value="CBS_dom_sf"/>
</dbReference>
<dbReference type="Gene3D" id="3.10.580.10">
    <property type="entry name" value="CBS-domain"/>
    <property type="match status" value="1"/>
</dbReference>
<keyword evidence="2" id="KW-1185">Reference proteome</keyword>
<gene>
    <name evidence="1" type="ORF">SAMN04488109_6576</name>
</gene>